<dbReference type="SUPFAM" id="SSF51294">
    <property type="entry name" value="Hedgehog/intein (Hint) domain"/>
    <property type="match status" value="1"/>
</dbReference>
<dbReference type="EMBL" id="JX100814">
    <property type="protein sequence ID" value="AFU86591.1"/>
    <property type="molecule type" value="Genomic_DNA"/>
</dbReference>
<sequence length="937" mass="103048">MAVATHEIKIDLTRDALLDDFTLQTLRERYLLPGETSPQEAFARASAAFADDAEHGQRLYEYVSNLWFMYATPLLSNGGSARGLPISCFLTAIEDSRESISEHYDEVIWLSSMGGGIGSYYGALRGLGEKTSKGSQSTGVIPFMAVDDRLILAVSQGGTRRGSNAVYLDIHHPEIREFITARKPTGGDHNRKITNLHNAVNVTDEFMIAVRDDTDFALRSPKTGEVIRMERARDLWRLLIETRVQTGEPYIHFIDTSNRHFPDRQKKLGLSVRQSNLCVAGETEILTRNGHLPIASLAGGFHDVWNGVEFSNVLIHQTNATDEKAELVRVWFEDGDFVDCTPYHKFYTEAGVEVRAGELKDGTVLAKANVPITEGVTDASPPLEVAYTAGWTTFAGFSDKNRLSAFVPAGLPDAVLKTLSALSLNLEGDEAGTTLRYDPLTLATGVVPFHHTPSRRLAWLGGALDAAGEWVEIDGVRWLTVGSTDADLIREMRLMAVETGLHPRIRLTDTVSAFSLSAWDVAYLSKIGAVLSKTAEQIDAAHQIEVAPKLAATVASVHPLAHKADVFCATEPKRNRLVFNGYLTGNCSEIMLGTGRDVFGKMRTAVCCLSSVNAEKWVEWKDHPTFIEDLMRMLDNCLQVFIDNAPDEMHRASYSAVRERSVGLGLLGFHSLLQSLDIPFESMAAETLNKTIFRHMRRKADAASLVLGAERGEAPDMEGSGERFAHKLAVAPNASSSILCGGASPSIEPNRANTFLHKTLSGSFQVKNRWLRAWLASLGADTDEVWKTIVANEGSIQHFSVEFFEALGIEVDPAVLDHKKRVYKTAMELDQRWVVRLAVGRTEDICQGQSLNVFHPHDATAETLSEVTFLAWNEGYGVKSMYYLRSTTPKRAENTNTKVERKQIDVAEEVPTTGSAEEAALLALNPTSDSTCVACEG</sequence>
<dbReference type="GO" id="GO:0004748">
    <property type="term" value="F:ribonucleoside-diphosphate reductase activity, thioredoxin disulfide as acceptor"/>
    <property type="evidence" value="ECO:0007669"/>
    <property type="project" value="UniProtKB-EC"/>
</dbReference>
<evidence type="ECO:0000313" key="6">
    <source>
        <dbReference type="EMBL" id="AFU86591.1"/>
    </source>
</evidence>
<dbReference type="GO" id="GO:0016539">
    <property type="term" value="P:intein-mediated protein splicing"/>
    <property type="evidence" value="ECO:0007669"/>
    <property type="project" value="InterPro"/>
</dbReference>
<dbReference type="InterPro" id="IPR039718">
    <property type="entry name" value="Rrm1"/>
</dbReference>
<dbReference type="GO" id="GO:0009263">
    <property type="term" value="P:deoxyribonucleotide biosynthetic process"/>
    <property type="evidence" value="ECO:0007669"/>
    <property type="project" value="UniProtKB-KW"/>
</dbReference>
<comment type="similarity">
    <text evidence="1 4">Belongs to the ribonucleoside diphosphate reductase large chain family.</text>
</comment>
<dbReference type="KEGG" id="vg:13995890"/>
<keyword evidence="3 4" id="KW-0560">Oxidoreductase</keyword>
<dbReference type="PANTHER" id="PTHR11573">
    <property type="entry name" value="RIBONUCLEOSIDE-DIPHOSPHATE REDUCTASE LARGE CHAIN"/>
    <property type="match status" value="1"/>
</dbReference>
<dbReference type="SUPFAM" id="SSF48168">
    <property type="entry name" value="R1 subunit of ribonucleotide reductase, N-terminal domain"/>
    <property type="match status" value="1"/>
</dbReference>
<evidence type="ECO:0000313" key="7">
    <source>
        <dbReference type="Proteomes" id="UP000000461"/>
    </source>
</evidence>
<dbReference type="Pfam" id="PF02867">
    <property type="entry name" value="Ribonuc_red_lgC"/>
    <property type="match status" value="1"/>
</dbReference>
<comment type="function">
    <text evidence="4">Provides the precursors necessary for DNA synthesis. Catalyzes the biosynthesis of deoxyribonucleotides from the corresponding ribonucleotides.</text>
</comment>
<accession>K4JNK7</accession>
<gene>
    <name evidence="6" type="ORF">CcrRogue_gp109</name>
</gene>
<dbReference type="InterPro" id="IPR013509">
    <property type="entry name" value="RNR_lsu_N"/>
</dbReference>
<dbReference type="Proteomes" id="UP000000461">
    <property type="component" value="Segment"/>
</dbReference>
<dbReference type="CDD" id="cd00081">
    <property type="entry name" value="Hint"/>
    <property type="match status" value="1"/>
</dbReference>
<protein>
    <recommendedName>
        <fullName evidence="2 4">Ribonucleoside-diphosphate reductase</fullName>
        <ecNumber evidence="2 4">1.17.4.1</ecNumber>
    </recommendedName>
</protein>
<keyword evidence="4" id="KW-0215">Deoxyribonucleotide synthesis</keyword>
<keyword evidence="7" id="KW-1185">Reference proteome</keyword>
<dbReference type="PROSITE" id="PS50817">
    <property type="entry name" value="INTEIN_N_TER"/>
    <property type="match status" value="1"/>
</dbReference>
<name>K4JNK7_9CAUD</name>
<dbReference type="EC" id="1.17.4.1" evidence="2 4"/>
<proteinExistence type="inferred from homology"/>
<evidence type="ECO:0000259" key="5">
    <source>
        <dbReference type="SMART" id="SM00306"/>
    </source>
</evidence>
<evidence type="ECO:0000256" key="2">
    <source>
        <dbReference type="ARBA" id="ARBA00012274"/>
    </source>
</evidence>
<dbReference type="OrthoDB" id="2980at10239"/>
<dbReference type="Pfam" id="PF00317">
    <property type="entry name" value="Ribonuc_red_lgN"/>
    <property type="match status" value="1"/>
</dbReference>
<dbReference type="InterPro" id="IPR006141">
    <property type="entry name" value="Intein_N"/>
</dbReference>
<evidence type="ECO:0000256" key="4">
    <source>
        <dbReference type="RuleBase" id="RU003410"/>
    </source>
</evidence>
<evidence type="ECO:0000256" key="1">
    <source>
        <dbReference type="ARBA" id="ARBA00010406"/>
    </source>
</evidence>
<reference evidence="6 7" key="1">
    <citation type="journal article" date="2012" name="BMC Genomics">
        <title>The Caulobacter crescentus phage phiCbK: genomics of a canonical phage.</title>
        <authorList>
            <person name="Gill J.J."/>
            <person name="Berry J.D."/>
            <person name="Russell W.K."/>
            <person name="Lessor L."/>
            <person name="Escobar Garcia D.A."/>
            <person name="Hernandez D."/>
            <person name="Kane A."/>
            <person name="Keene J."/>
            <person name="Maddox M."/>
            <person name="Martin R."/>
            <person name="Mohan S."/>
            <person name="Thorn A.M."/>
            <person name="Russell D.H."/>
            <person name="Young R."/>
        </authorList>
    </citation>
    <scope>NUCLEOTIDE SEQUENCE [LARGE SCALE GENOMIC DNA]</scope>
</reference>
<dbReference type="SMART" id="SM00306">
    <property type="entry name" value="HintN"/>
    <property type="match status" value="1"/>
</dbReference>
<dbReference type="GO" id="GO:0005524">
    <property type="term" value="F:ATP binding"/>
    <property type="evidence" value="ECO:0007669"/>
    <property type="project" value="InterPro"/>
</dbReference>
<dbReference type="Gene3D" id="2.170.16.10">
    <property type="entry name" value="Hedgehog/Intein (Hint) domain"/>
    <property type="match status" value="1"/>
</dbReference>
<dbReference type="PANTHER" id="PTHR11573:SF6">
    <property type="entry name" value="RIBONUCLEOSIDE-DIPHOSPHATE REDUCTASE LARGE SUBUNIT"/>
    <property type="match status" value="1"/>
</dbReference>
<evidence type="ECO:0000256" key="3">
    <source>
        <dbReference type="ARBA" id="ARBA00023002"/>
    </source>
</evidence>
<dbReference type="UniPathway" id="UPA00326"/>
<dbReference type="SUPFAM" id="SSF51998">
    <property type="entry name" value="PFL-like glycyl radical enzymes"/>
    <property type="match status" value="1"/>
</dbReference>
<organism evidence="6 7">
    <name type="scientific">Caulobacter phage CcrRogue</name>
    <dbReference type="NCBI Taxonomy" id="2927986"/>
    <lineage>
        <taxon>Viruses</taxon>
        <taxon>Duplodnaviria</taxon>
        <taxon>Heunggongvirae</taxon>
        <taxon>Uroviricota</taxon>
        <taxon>Caudoviricetes</taxon>
        <taxon>Jeanschmidtviridae</taxon>
        <taxon>Poindextervirus</taxon>
        <taxon>Poindextervirus rogue</taxon>
    </lineage>
</organism>
<dbReference type="InterPro" id="IPR008926">
    <property type="entry name" value="RNR_R1-su_N"/>
</dbReference>
<feature type="domain" description="Hint" evidence="5">
    <location>
        <begin position="276"/>
        <end position="369"/>
    </location>
</feature>
<dbReference type="Gene3D" id="3.20.70.20">
    <property type="match status" value="2"/>
</dbReference>
<dbReference type="InterPro" id="IPR036844">
    <property type="entry name" value="Hint_dom_sf"/>
</dbReference>
<dbReference type="InterPro" id="IPR000788">
    <property type="entry name" value="RNR_lg_C"/>
</dbReference>
<dbReference type="InterPro" id="IPR003587">
    <property type="entry name" value="Hint_dom_N"/>
</dbReference>
<comment type="catalytic activity">
    <reaction evidence="4">
        <text>a 2'-deoxyribonucleoside 5'-diphosphate + [thioredoxin]-disulfide + H2O = a ribonucleoside 5'-diphosphate + [thioredoxin]-dithiol</text>
        <dbReference type="Rhea" id="RHEA:23252"/>
        <dbReference type="Rhea" id="RHEA-COMP:10698"/>
        <dbReference type="Rhea" id="RHEA-COMP:10700"/>
        <dbReference type="ChEBI" id="CHEBI:15377"/>
        <dbReference type="ChEBI" id="CHEBI:29950"/>
        <dbReference type="ChEBI" id="CHEBI:50058"/>
        <dbReference type="ChEBI" id="CHEBI:57930"/>
        <dbReference type="ChEBI" id="CHEBI:73316"/>
        <dbReference type="EC" id="1.17.4.1"/>
    </reaction>
</comment>